<keyword evidence="2 7" id="KW-0819">tRNA processing</keyword>
<organism evidence="9 10">
    <name type="scientific">Arthrobacter echini</name>
    <dbReference type="NCBI Taxonomy" id="1529066"/>
    <lineage>
        <taxon>Bacteria</taxon>
        <taxon>Bacillati</taxon>
        <taxon>Actinomycetota</taxon>
        <taxon>Actinomycetes</taxon>
        <taxon>Micrococcales</taxon>
        <taxon>Micrococcaceae</taxon>
        <taxon>Arthrobacter</taxon>
    </lineage>
</organism>
<reference evidence="9 10" key="1">
    <citation type="submission" date="2019-08" db="EMBL/GenBank/DDBJ databases">
        <title>Genone of Arthrobacter echini P9.</title>
        <authorList>
            <person name="Bowman J.P."/>
        </authorList>
    </citation>
    <scope>NUCLEOTIDE SEQUENCE [LARGE SCALE GENOMIC DNA]</scope>
    <source>
        <strain evidence="9 10">P9</strain>
    </source>
</reference>
<comment type="subunit">
    <text evidence="7">Consists of a catalytic RNA component (M1 or rnpB) and a protein subunit.</text>
</comment>
<comment type="caution">
    <text evidence="9">The sequence shown here is derived from an EMBL/GenBank/DDBJ whole genome shotgun (WGS) entry which is preliminary data.</text>
</comment>
<evidence type="ECO:0000256" key="7">
    <source>
        <dbReference type="HAMAP-Rule" id="MF_00227"/>
    </source>
</evidence>
<keyword evidence="5 7" id="KW-0378">Hydrolase</keyword>
<keyword evidence="6 7" id="KW-0694">RNA-binding</keyword>
<dbReference type="InterPro" id="IPR000100">
    <property type="entry name" value="RNase_P"/>
</dbReference>
<proteinExistence type="inferred from homology"/>
<comment type="catalytic activity">
    <reaction evidence="7">
        <text>Endonucleolytic cleavage of RNA, removing 5'-extranucleotides from tRNA precursor.</text>
        <dbReference type="EC" id="3.1.26.5"/>
    </reaction>
</comment>
<dbReference type="RefSeq" id="WP_148599836.1">
    <property type="nucleotide sequence ID" value="NZ_VSLD01000001.1"/>
</dbReference>
<dbReference type="EC" id="3.1.26.5" evidence="7 8"/>
<dbReference type="GO" id="GO:0042781">
    <property type="term" value="F:3'-tRNA processing endoribonuclease activity"/>
    <property type="evidence" value="ECO:0007669"/>
    <property type="project" value="TreeGrafter"/>
</dbReference>
<dbReference type="EMBL" id="VSLD01000001">
    <property type="protein sequence ID" value="TYD00535.1"/>
    <property type="molecule type" value="Genomic_DNA"/>
</dbReference>
<accession>A0A5D0XUI8</accession>
<keyword evidence="3 7" id="KW-0540">Nuclease</keyword>
<keyword evidence="4 7" id="KW-0255">Endonuclease</keyword>
<dbReference type="AlphaFoldDB" id="A0A5D0XUI8"/>
<dbReference type="OrthoDB" id="196964at2"/>
<dbReference type="Gene3D" id="3.30.230.10">
    <property type="match status" value="1"/>
</dbReference>
<dbReference type="InterPro" id="IPR020539">
    <property type="entry name" value="RNase_P_CS"/>
</dbReference>
<dbReference type="InterPro" id="IPR014721">
    <property type="entry name" value="Ribsml_uS5_D2-typ_fold_subgr"/>
</dbReference>
<evidence type="ECO:0000313" key="9">
    <source>
        <dbReference type="EMBL" id="TYD00535.1"/>
    </source>
</evidence>
<dbReference type="GO" id="GO:0001682">
    <property type="term" value="P:tRNA 5'-leader removal"/>
    <property type="evidence" value="ECO:0007669"/>
    <property type="project" value="UniProtKB-UniRule"/>
</dbReference>
<dbReference type="PROSITE" id="PS00648">
    <property type="entry name" value="RIBONUCLEASE_P"/>
    <property type="match status" value="1"/>
</dbReference>
<name>A0A5D0XUI8_9MICC</name>
<evidence type="ECO:0000256" key="6">
    <source>
        <dbReference type="ARBA" id="ARBA00022884"/>
    </source>
</evidence>
<evidence type="ECO:0000256" key="4">
    <source>
        <dbReference type="ARBA" id="ARBA00022759"/>
    </source>
</evidence>
<evidence type="ECO:0000256" key="2">
    <source>
        <dbReference type="ARBA" id="ARBA00022694"/>
    </source>
</evidence>
<dbReference type="GO" id="GO:0004526">
    <property type="term" value="F:ribonuclease P activity"/>
    <property type="evidence" value="ECO:0007669"/>
    <property type="project" value="UniProtKB-UniRule"/>
</dbReference>
<dbReference type="SUPFAM" id="SSF54211">
    <property type="entry name" value="Ribosomal protein S5 domain 2-like"/>
    <property type="match status" value="1"/>
</dbReference>
<dbReference type="PANTHER" id="PTHR33992:SF1">
    <property type="entry name" value="RIBONUCLEASE P PROTEIN COMPONENT"/>
    <property type="match status" value="1"/>
</dbReference>
<keyword evidence="10" id="KW-1185">Reference proteome</keyword>
<sequence>MLPVINRVRAAGDFSHTVRSGARAGRRNVLLYGVLTSGGSPSRVGFIVGKNVGNAVARNLVKRRLRYAALEQLRAHPYGYDLVVRALPAAGTSDWQSLRHEFAGCLGTVVRKLERTDRADREGGVS</sequence>
<evidence type="ECO:0000256" key="1">
    <source>
        <dbReference type="ARBA" id="ARBA00002663"/>
    </source>
</evidence>
<dbReference type="InterPro" id="IPR020568">
    <property type="entry name" value="Ribosomal_Su5_D2-typ_SF"/>
</dbReference>
<gene>
    <name evidence="7 9" type="primary">rnpA</name>
    <name evidence="9" type="ORF">FQ377_03620</name>
</gene>
<dbReference type="PANTHER" id="PTHR33992">
    <property type="entry name" value="RIBONUCLEASE P PROTEIN COMPONENT"/>
    <property type="match status" value="1"/>
</dbReference>
<comment type="similarity">
    <text evidence="7">Belongs to the RnpA family.</text>
</comment>
<evidence type="ECO:0000256" key="5">
    <source>
        <dbReference type="ARBA" id="ARBA00022801"/>
    </source>
</evidence>
<dbReference type="GO" id="GO:0000049">
    <property type="term" value="F:tRNA binding"/>
    <property type="evidence" value="ECO:0007669"/>
    <property type="project" value="UniProtKB-UniRule"/>
</dbReference>
<dbReference type="Proteomes" id="UP000323410">
    <property type="component" value="Unassembled WGS sequence"/>
</dbReference>
<evidence type="ECO:0000313" key="10">
    <source>
        <dbReference type="Proteomes" id="UP000323410"/>
    </source>
</evidence>
<dbReference type="GO" id="GO:0030677">
    <property type="term" value="C:ribonuclease P complex"/>
    <property type="evidence" value="ECO:0007669"/>
    <property type="project" value="TreeGrafter"/>
</dbReference>
<dbReference type="Pfam" id="PF00825">
    <property type="entry name" value="Ribonuclease_P"/>
    <property type="match status" value="1"/>
</dbReference>
<dbReference type="HAMAP" id="MF_00227">
    <property type="entry name" value="RNase_P"/>
    <property type="match status" value="1"/>
</dbReference>
<comment type="function">
    <text evidence="1 7">RNaseP catalyzes the removal of the 5'-leader sequence from pre-tRNA to produce the mature 5'-terminus. It can also cleave other RNA substrates such as 4.5S RNA. The protein component plays an auxiliary but essential role in vivo by binding to the 5'-leader sequence and broadening the substrate specificity of the ribozyme.</text>
</comment>
<evidence type="ECO:0000256" key="3">
    <source>
        <dbReference type="ARBA" id="ARBA00022722"/>
    </source>
</evidence>
<dbReference type="NCBIfam" id="TIGR00188">
    <property type="entry name" value="rnpA"/>
    <property type="match status" value="1"/>
</dbReference>
<evidence type="ECO:0000256" key="8">
    <source>
        <dbReference type="NCBIfam" id="TIGR00188"/>
    </source>
</evidence>
<protein>
    <recommendedName>
        <fullName evidence="7 8">Ribonuclease P protein component</fullName>
        <shortName evidence="7">RNase P protein</shortName>
        <shortName evidence="7">RNaseP protein</shortName>
        <ecNumber evidence="7 8">3.1.26.5</ecNumber>
    </recommendedName>
    <alternativeName>
        <fullName evidence="7">Protein C5</fullName>
    </alternativeName>
</protein>